<sequence length="63" mass="6951">MNVNPIELQKCLGGMNYPADKKTVVDQAKQHGADKEIMGALEALPDKEYGTPAEINKEVNRHT</sequence>
<evidence type="ECO:0000313" key="1">
    <source>
        <dbReference type="EMBL" id="GGX87549.1"/>
    </source>
</evidence>
<dbReference type="Proteomes" id="UP000619244">
    <property type="component" value="Unassembled WGS sequence"/>
</dbReference>
<proteinExistence type="predicted"/>
<reference evidence="1" key="1">
    <citation type="journal article" date="2014" name="Int. J. Syst. Evol. Microbiol.">
        <title>Complete genome sequence of Corynebacterium casei LMG S-19264T (=DSM 44701T), isolated from a smear-ripened cheese.</title>
        <authorList>
            <consortium name="US DOE Joint Genome Institute (JGI-PGF)"/>
            <person name="Walter F."/>
            <person name="Albersmeier A."/>
            <person name="Kalinowski J."/>
            <person name="Ruckert C."/>
        </authorList>
    </citation>
    <scope>NUCLEOTIDE SEQUENCE</scope>
    <source>
        <strain evidence="1">JCM 4790</strain>
    </source>
</reference>
<gene>
    <name evidence="1" type="ORF">GCM10010358_46890</name>
</gene>
<comment type="caution">
    <text evidence="1">The sequence shown here is derived from an EMBL/GenBank/DDBJ whole genome shotgun (WGS) entry which is preliminary data.</text>
</comment>
<evidence type="ECO:0000313" key="2">
    <source>
        <dbReference type="Proteomes" id="UP000619244"/>
    </source>
</evidence>
<dbReference type="AlphaFoldDB" id="A0A918NQI5"/>
<dbReference type="InterPro" id="IPR021527">
    <property type="entry name" value="DUF2795"/>
</dbReference>
<dbReference type="EMBL" id="BMVU01000025">
    <property type="protein sequence ID" value="GGX87549.1"/>
    <property type="molecule type" value="Genomic_DNA"/>
</dbReference>
<reference evidence="1" key="2">
    <citation type="submission" date="2020-09" db="EMBL/GenBank/DDBJ databases">
        <authorList>
            <person name="Sun Q."/>
            <person name="Ohkuma M."/>
        </authorList>
    </citation>
    <scope>NUCLEOTIDE SEQUENCE</scope>
    <source>
        <strain evidence="1">JCM 4790</strain>
    </source>
</reference>
<accession>A0A918NQI5</accession>
<organism evidence="1 2">
    <name type="scientific">Streptomyces minutiscleroticus</name>
    <dbReference type="NCBI Taxonomy" id="68238"/>
    <lineage>
        <taxon>Bacteria</taxon>
        <taxon>Bacillati</taxon>
        <taxon>Actinomycetota</taxon>
        <taxon>Actinomycetes</taxon>
        <taxon>Kitasatosporales</taxon>
        <taxon>Streptomycetaceae</taxon>
        <taxon>Streptomyces</taxon>
    </lineage>
</organism>
<evidence type="ECO:0008006" key="3">
    <source>
        <dbReference type="Google" id="ProtNLM"/>
    </source>
</evidence>
<dbReference type="Pfam" id="PF11387">
    <property type="entry name" value="DUF2795"/>
    <property type="match status" value="1"/>
</dbReference>
<protein>
    <recommendedName>
        <fullName evidence="3">DUF2795 domain-containing protein</fullName>
    </recommendedName>
</protein>
<name>A0A918NQI5_9ACTN</name>
<keyword evidence="2" id="KW-1185">Reference proteome</keyword>
<dbReference type="RefSeq" id="WP_190192265.1">
    <property type="nucleotide sequence ID" value="NZ_BMVU01000025.1"/>
</dbReference>